<dbReference type="InterPro" id="IPR036390">
    <property type="entry name" value="WH_DNA-bd_sf"/>
</dbReference>
<reference evidence="11 12" key="1">
    <citation type="journal article" date="2018" name="Mol. Biol. Evol.">
        <title>Broad Genomic Sampling Reveals a Smut Pathogenic Ancestry of the Fungal Clade Ustilaginomycotina.</title>
        <authorList>
            <person name="Kijpornyongpan T."/>
            <person name="Mondo S.J."/>
            <person name="Barry K."/>
            <person name="Sandor L."/>
            <person name="Lee J."/>
            <person name="Lipzen A."/>
            <person name="Pangilinan J."/>
            <person name="LaButti K."/>
            <person name="Hainaut M."/>
            <person name="Henrissat B."/>
            <person name="Grigoriev I.V."/>
            <person name="Spatafora J.W."/>
            <person name="Aime M.C."/>
        </authorList>
    </citation>
    <scope>NUCLEOTIDE SEQUENCE [LARGE SCALE GENOMIC DNA]</scope>
    <source>
        <strain evidence="11 12">MCA 4718</strain>
    </source>
</reference>
<evidence type="ECO:0000256" key="7">
    <source>
        <dbReference type="ARBA" id="ARBA00062171"/>
    </source>
</evidence>
<feature type="region of interest" description="Disordered" evidence="9">
    <location>
        <begin position="1"/>
        <end position="83"/>
    </location>
</feature>
<accession>A0A316U7P9</accession>
<evidence type="ECO:0000256" key="6">
    <source>
        <dbReference type="ARBA" id="ARBA00023242"/>
    </source>
</evidence>
<evidence type="ECO:0000313" key="12">
    <source>
        <dbReference type="Proteomes" id="UP000245942"/>
    </source>
</evidence>
<dbReference type="OrthoDB" id="60033at2759"/>
<dbReference type="GO" id="GO:0003700">
    <property type="term" value="F:DNA-binding transcription factor activity"/>
    <property type="evidence" value="ECO:0007669"/>
    <property type="project" value="InterPro"/>
</dbReference>
<evidence type="ECO:0000256" key="2">
    <source>
        <dbReference type="ARBA" id="ARBA00006403"/>
    </source>
</evidence>
<feature type="compositionally biased region" description="Polar residues" evidence="9">
    <location>
        <begin position="34"/>
        <end position="45"/>
    </location>
</feature>
<sequence>MGHYQQLQHRQGSRDQNGASLINAAGRSNLVPGRSNSGTSTSGALSISRAPSPGLKSEAGLPDRGIPSPQEFDKDGDAGGEKRQSNRFVYKLMKMVSDPESQHLISFNPSGTSVVVTNFDDFAKDVLPKHFKHSNFSSFIRQLNMYGFYKVNKTPRGQRNSNDMQVWEFSHPKFIKGRPDLLDEIRRKALDNDHGRGEARDLQFNMSMGQMQLRHHLEEVQWRLDQTMEQ</sequence>
<dbReference type="GO" id="GO:0043565">
    <property type="term" value="F:sequence-specific DNA binding"/>
    <property type="evidence" value="ECO:0007669"/>
    <property type="project" value="InterPro"/>
</dbReference>
<dbReference type="SMART" id="SM00415">
    <property type="entry name" value="HSF"/>
    <property type="match status" value="1"/>
</dbReference>
<protein>
    <submittedName>
        <fullName evidence="11">Winged helix DNA-binding domain-containing protein</fullName>
    </submittedName>
</protein>
<dbReference type="STRING" id="1684307.A0A316U7P9"/>
<keyword evidence="12" id="KW-1185">Reference proteome</keyword>
<comment type="subunit">
    <text evidence="7">Homotrimer. Homotrimerization increases the affinity of HSF1 to DNA. Interacts with transcriptional coregulator SSA1 on chromatin.</text>
</comment>
<keyword evidence="6" id="KW-0539">Nucleus</keyword>
<dbReference type="RefSeq" id="XP_025348436.1">
    <property type="nucleotide sequence ID" value="XM_025490265.1"/>
</dbReference>
<dbReference type="Pfam" id="PF00447">
    <property type="entry name" value="HSF_DNA-bind"/>
    <property type="match status" value="1"/>
</dbReference>
<dbReference type="AlphaFoldDB" id="A0A316U7P9"/>
<dbReference type="GeneID" id="37011999"/>
<dbReference type="PANTHER" id="PTHR10015">
    <property type="entry name" value="HEAT SHOCK TRANSCRIPTION FACTOR"/>
    <property type="match status" value="1"/>
</dbReference>
<gene>
    <name evidence="11" type="ORF">BCV69DRAFT_247867</name>
</gene>
<dbReference type="PRINTS" id="PR00056">
    <property type="entry name" value="HSFDOMAIN"/>
</dbReference>
<evidence type="ECO:0000259" key="10">
    <source>
        <dbReference type="SMART" id="SM00415"/>
    </source>
</evidence>
<evidence type="ECO:0000256" key="4">
    <source>
        <dbReference type="ARBA" id="ARBA00023125"/>
    </source>
</evidence>
<feature type="non-terminal residue" evidence="11">
    <location>
        <position position="230"/>
    </location>
</feature>
<evidence type="ECO:0000256" key="3">
    <source>
        <dbReference type="ARBA" id="ARBA00023015"/>
    </source>
</evidence>
<organism evidence="11 12">
    <name type="scientific">Pseudomicrostroma glucosiphilum</name>
    <dbReference type="NCBI Taxonomy" id="1684307"/>
    <lineage>
        <taxon>Eukaryota</taxon>
        <taxon>Fungi</taxon>
        <taxon>Dikarya</taxon>
        <taxon>Basidiomycota</taxon>
        <taxon>Ustilaginomycotina</taxon>
        <taxon>Exobasidiomycetes</taxon>
        <taxon>Microstromatales</taxon>
        <taxon>Microstromatales incertae sedis</taxon>
        <taxon>Pseudomicrostroma</taxon>
    </lineage>
</organism>
<dbReference type="Gene3D" id="1.10.10.10">
    <property type="entry name" value="Winged helix-like DNA-binding domain superfamily/Winged helix DNA-binding domain"/>
    <property type="match status" value="1"/>
</dbReference>
<keyword evidence="5" id="KW-0804">Transcription</keyword>
<evidence type="ECO:0000256" key="8">
    <source>
        <dbReference type="RuleBase" id="RU004020"/>
    </source>
</evidence>
<dbReference type="EMBL" id="KZ819325">
    <property type="protein sequence ID" value="PWN21276.1"/>
    <property type="molecule type" value="Genomic_DNA"/>
</dbReference>
<comment type="similarity">
    <text evidence="2 8">Belongs to the HSF family.</text>
</comment>
<evidence type="ECO:0000256" key="1">
    <source>
        <dbReference type="ARBA" id="ARBA00004123"/>
    </source>
</evidence>
<dbReference type="PANTHER" id="PTHR10015:SF427">
    <property type="entry name" value="HEAT SHOCK FACTOR PROTEIN"/>
    <property type="match status" value="1"/>
</dbReference>
<proteinExistence type="inferred from homology"/>
<dbReference type="GO" id="GO:0005634">
    <property type="term" value="C:nucleus"/>
    <property type="evidence" value="ECO:0007669"/>
    <property type="project" value="UniProtKB-SubCell"/>
</dbReference>
<keyword evidence="3" id="KW-0805">Transcription regulation</keyword>
<dbReference type="InterPro" id="IPR036388">
    <property type="entry name" value="WH-like_DNA-bd_sf"/>
</dbReference>
<feature type="compositionally biased region" description="Basic and acidic residues" evidence="9">
    <location>
        <begin position="71"/>
        <end position="83"/>
    </location>
</feature>
<dbReference type="SUPFAM" id="SSF46785">
    <property type="entry name" value="Winged helix' DNA-binding domain"/>
    <property type="match status" value="1"/>
</dbReference>
<comment type="subcellular location">
    <subcellularLocation>
        <location evidence="1">Nucleus</location>
    </subcellularLocation>
</comment>
<feature type="domain" description="HSF-type DNA-binding" evidence="10">
    <location>
        <begin position="84"/>
        <end position="188"/>
    </location>
</feature>
<dbReference type="Proteomes" id="UP000245942">
    <property type="component" value="Unassembled WGS sequence"/>
</dbReference>
<evidence type="ECO:0000256" key="9">
    <source>
        <dbReference type="SAM" id="MobiDB-lite"/>
    </source>
</evidence>
<evidence type="ECO:0000313" key="11">
    <source>
        <dbReference type="EMBL" id="PWN21276.1"/>
    </source>
</evidence>
<dbReference type="InterPro" id="IPR000232">
    <property type="entry name" value="HSF_DNA-bd"/>
</dbReference>
<name>A0A316U7P9_9BASI</name>
<feature type="compositionally biased region" description="Polar residues" evidence="9">
    <location>
        <begin position="1"/>
        <end position="20"/>
    </location>
</feature>
<evidence type="ECO:0000256" key="5">
    <source>
        <dbReference type="ARBA" id="ARBA00023163"/>
    </source>
</evidence>
<dbReference type="FunFam" id="1.10.10.10:FF:000027">
    <property type="entry name" value="Heat shock transcription factor 1"/>
    <property type="match status" value="1"/>
</dbReference>
<keyword evidence="4 11" id="KW-0238">DNA-binding</keyword>